<dbReference type="PROSITE" id="PS51464">
    <property type="entry name" value="SIS"/>
    <property type="match status" value="1"/>
</dbReference>
<dbReference type="InterPro" id="IPR001347">
    <property type="entry name" value="SIS_dom"/>
</dbReference>
<dbReference type="PANTHER" id="PTHR30514:SF21">
    <property type="entry name" value="RPIR-FAMILY TRANSCRIPTIONAL REGULATOR"/>
    <property type="match status" value="1"/>
</dbReference>
<reference evidence="6 7" key="1">
    <citation type="submission" date="2015-04" db="EMBL/GenBank/DDBJ databases">
        <title>Taxonomic description and genome sequence of Bacillus campisalis sp. nov., a novel member of the genus Bacillus isolated from solar saltern.</title>
        <authorList>
            <person name="Mathan Kumar R."/>
            <person name="Kaur G."/>
            <person name="Kumar A."/>
            <person name="Singh N.K."/>
            <person name="Kaur N."/>
            <person name="Kumar N."/>
            <person name="Mayilraj S."/>
        </authorList>
    </citation>
    <scope>NUCLEOTIDE SEQUENCE [LARGE SCALE GENOMIC DNA]</scope>
    <source>
        <strain evidence="6 7">SA2-6</strain>
    </source>
</reference>
<dbReference type="InterPro" id="IPR009057">
    <property type="entry name" value="Homeodomain-like_sf"/>
</dbReference>
<gene>
    <name evidence="6" type="ORF">WQ57_00165</name>
</gene>
<keyword evidence="1" id="KW-0805">Transcription regulation</keyword>
<keyword evidence="2" id="KW-0238">DNA-binding</keyword>
<organism evidence="6 7">
    <name type="scientific">Mesobacillus campisalis</name>
    <dbReference type="NCBI Taxonomy" id="1408103"/>
    <lineage>
        <taxon>Bacteria</taxon>
        <taxon>Bacillati</taxon>
        <taxon>Bacillota</taxon>
        <taxon>Bacilli</taxon>
        <taxon>Bacillales</taxon>
        <taxon>Bacillaceae</taxon>
        <taxon>Mesobacillus</taxon>
    </lineage>
</organism>
<dbReference type="InterPro" id="IPR000281">
    <property type="entry name" value="HTH_RpiR"/>
</dbReference>
<dbReference type="SUPFAM" id="SSF46689">
    <property type="entry name" value="Homeodomain-like"/>
    <property type="match status" value="1"/>
</dbReference>
<feature type="domain" description="SIS" evidence="5">
    <location>
        <begin position="121"/>
        <end position="266"/>
    </location>
</feature>
<evidence type="ECO:0000313" key="7">
    <source>
        <dbReference type="Proteomes" id="UP000034166"/>
    </source>
</evidence>
<dbReference type="InterPro" id="IPR047640">
    <property type="entry name" value="RpiR-like"/>
</dbReference>
<dbReference type="InterPro" id="IPR046348">
    <property type="entry name" value="SIS_dom_sf"/>
</dbReference>
<dbReference type="SUPFAM" id="SSF53697">
    <property type="entry name" value="SIS domain"/>
    <property type="match status" value="1"/>
</dbReference>
<dbReference type="Pfam" id="PF01418">
    <property type="entry name" value="HTH_6"/>
    <property type="match status" value="1"/>
</dbReference>
<evidence type="ECO:0000256" key="2">
    <source>
        <dbReference type="ARBA" id="ARBA00023125"/>
    </source>
</evidence>
<dbReference type="CDD" id="cd05013">
    <property type="entry name" value="SIS_RpiR"/>
    <property type="match status" value="1"/>
</dbReference>
<comment type="caution">
    <text evidence="6">The sequence shown here is derived from an EMBL/GenBank/DDBJ whole genome shotgun (WGS) entry which is preliminary data.</text>
</comment>
<dbReference type="InterPro" id="IPR035472">
    <property type="entry name" value="RpiR-like_SIS"/>
</dbReference>
<dbReference type="PATRIC" id="fig|1408103.3.peg.38"/>
<dbReference type="AlphaFoldDB" id="A0A0M2T199"/>
<dbReference type="Gene3D" id="1.10.10.10">
    <property type="entry name" value="Winged helix-like DNA-binding domain superfamily/Winged helix DNA-binding domain"/>
    <property type="match status" value="1"/>
</dbReference>
<dbReference type="Gene3D" id="3.40.50.10490">
    <property type="entry name" value="Glucose-6-phosphate isomerase like protein, domain 1"/>
    <property type="match status" value="1"/>
</dbReference>
<evidence type="ECO:0000259" key="5">
    <source>
        <dbReference type="PROSITE" id="PS51464"/>
    </source>
</evidence>
<dbReference type="PANTHER" id="PTHR30514">
    <property type="entry name" value="GLUCOKINASE"/>
    <property type="match status" value="1"/>
</dbReference>
<keyword evidence="7" id="KW-1185">Reference proteome</keyword>
<feature type="domain" description="HTH rpiR-type" evidence="4">
    <location>
        <begin position="4"/>
        <end position="80"/>
    </location>
</feature>
<sequence length="266" mass="30317">MKKTEKIFLDYSSDHDLSDAEKDILAFLIQKKFENEQLSIRKAADELFVSTTSIIRLCKKLGFSGYSEFIYNLSLKVKQAVDSDTGKITEIHQPMEDALSEFINHFRTTFKSIDEKSIQDFLTEIAQHKMIYFYGAGFSTLFSNYLAKKLELFGYYVSNTSTSDSRAIFFNNIQKYGLLIIFSRSGETGKVIEKVRIAKEKGIKTILFTGNSKSTTAGMADIVFTVLDPTIESQQEFQVTSFESNMFMLIDIILILAVKQGIIKEY</sequence>
<protein>
    <submittedName>
        <fullName evidence="6">RpiR family transcriptional regulator</fullName>
    </submittedName>
</protein>
<evidence type="ECO:0000259" key="4">
    <source>
        <dbReference type="PROSITE" id="PS51071"/>
    </source>
</evidence>
<name>A0A0M2T199_9BACI</name>
<dbReference type="EMBL" id="LAYY01000001">
    <property type="protein sequence ID" value="KKK39751.1"/>
    <property type="molecule type" value="Genomic_DNA"/>
</dbReference>
<dbReference type="Pfam" id="PF01380">
    <property type="entry name" value="SIS"/>
    <property type="match status" value="1"/>
</dbReference>
<dbReference type="Proteomes" id="UP000034166">
    <property type="component" value="Unassembled WGS sequence"/>
</dbReference>
<proteinExistence type="predicted"/>
<dbReference type="GO" id="GO:1901135">
    <property type="term" value="P:carbohydrate derivative metabolic process"/>
    <property type="evidence" value="ECO:0007669"/>
    <property type="project" value="InterPro"/>
</dbReference>
<accession>A0A0M2T199</accession>
<keyword evidence="3" id="KW-0804">Transcription</keyword>
<dbReference type="RefSeq" id="WP_046521692.1">
    <property type="nucleotide sequence ID" value="NZ_LAYY01000001.1"/>
</dbReference>
<dbReference type="InterPro" id="IPR036388">
    <property type="entry name" value="WH-like_DNA-bd_sf"/>
</dbReference>
<evidence type="ECO:0000256" key="1">
    <source>
        <dbReference type="ARBA" id="ARBA00023015"/>
    </source>
</evidence>
<dbReference type="GO" id="GO:0097367">
    <property type="term" value="F:carbohydrate derivative binding"/>
    <property type="evidence" value="ECO:0007669"/>
    <property type="project" value="InterPro"/>
</dbReference>
<dbReference type="GO" id="GO:0003700">
    <property type="term" value="F:DNA-binding transcription factor activity"/>
    <property type="evidence" value="ECO:0007669"/>
    <property type="project" value="InterPro"/>
</dbReference>
<dbReference type="GO" id="GO:0003677">
    <property type="term" value="F:DNA binding"/>
    <property type="evidence" value="ECO:0007669"/>
    <property type="project" value="UniProtKB-KW"/>
</dbReference>
<dbReference type="PROSITE" id="PS51071">
    <property type="entry name" value="HTH_RPIR"/>
    <property type="match status" value="1"/>
</dbReference>
<dbReference type="OrthoDB" id="6590756at2"/>
<evidence type="ECO:0000313" key="6">
    <source>
        <dbReference type="EMBL" id="KKK39751.1"/>
    </source>
</evidence>
<evidence type="ECO:0000256" key="3">
    <source>
        <dbReference type="ARBA" id="ARBA00023163"/>
    </source>
</evidence>